<keyword evidence="2" id="KW-1185">Reference proteome</keyword>
<organism evidence="1 2">
    <name type="scientific">Colletotrichum zoysiae</name>
    <dbReference type="NCBI Taxonomy" id="1216348"/>
    <lineage>
        <taxon>Eukaryota</taxon>
        <taxon>Fungi</taxon>
        <taxon>Dikarya</taxon>
        <taxon>Ascomycota</taxon>
        <taxon>Pezizomycotina</taxon>
        <taxon>Sordariomycetes</taxon>
        <taxon>Hypocreomycetidae</taxon>
        <taxon>Glomerellales</taxon>
        <taxon>Glomerellaceae</taxon>
        <taxon>Colletotrichum</taxon>
        <taxon>Colletotrichum graminicola species complex</taxon>
    </lineage>
</organism>
<name>A0AAD9HNK3_9PEZI</name>
<sequence>MLAGRERERERERERCSGARTPLQASYHCHPTPGCGQRARVQTCGRFSSAARKRSSVDGGTPRKLQLCSVFAVSLARRATGQPFVHGPPPPAFCSVPKGEGRISDCMHECADSRPPPPTPPSFHFARVGTASLCRHPHAGWPVRWLRPHPFDCAAIVGQSLDANPLSLPFQTGQFHPRHPVCGNWAPSQEPPPFLVRLSTHPSLPKSGGREGVFWTTQPSTAIPLMRHNRSLTCLRNSLHGVSHPALARRAVIPGQWANGRWSPRSG</sequence>
<dbReference type="AlphaFoldDB" id="A0AAD9HNK3"/>
<proteinExistence type="predicted"/>
<evidence type="ECO:0000313" key="2">
    <source>
        <dbReference type="Proteomes" id="UP001232148"/>
    </source>
</evidence>
<protein>
    <submittedName>
        <fullName evidence="1">Uncharacterized protein</fullName>
    </submittedName>
</protein>
<reference evidence="1" key="1">
    <citation type="submission" date="2021-06" db="EMBL/GenBank/DDBJ databases">
        <title>Comparative genomics, transcriptomics and evolutionary studies reveal genomic signatures of adaptation to plant cell wall in hemibiotrophic fungi.</title>
        <authorList>
            <consortium name="DOE Joint Genome Institute"/>
            <person name="Baroncelli R."/>
            <person name="Diaz J.F."/>
            <person name="Benocci T."/>
            <person name="Peng M."/>
            <person name="Battaglia E."/>
            <person name="Haridas S."/>
            <person name="Andreopoulos W."/>
            <person name="Labutti K."/>
            <person name="Pangilinan J."/>
            <person name="Floch G.L."/>
            <person name="Makela M.R."/>
            <person name="Henrissat B."/>
            <person name="Grigoriev I.V."/>
            <person name="Crouch J.A."/>
            <person name="De Vries R.P."/>
            <person name="Sukno S.A."/>
            <person name="Thon M.R."/>
        </authorList>
    </citation>
    <scope>NUCLEOTIDE SEQUENCE</scope>
    <source>
        <strain evidence="1">MAFF235873</strain>
    </source>
</reference>
<dbReference type="EMBL" id="MU842833">
    <property type="protein sequence ID" value="KAK2032178.1"/>
    <property type="molecule type" value="Genomic_DNA"/>
</dbReference>
<evidence type="ECO:0000313" key="1">
    <source>
        <dbReference type="EMBL" id="KAK2032178.1"/>
    </source>
</evidence>
<comment type="caution">
    <text evidence="1">The sequence shown here is derived from an EMBL/GenBank/DDBJ whole genome shotgun (WGS) entry which is preliminary data.</text>
</comment>
<gene>
    <name evidence="1" type="ORF">LX32DRAFT_218750</name>
</gene>
<dbReference type="Proteomes" id="UP001232148">
    <property type="component" value="Unassembled WGS sequence"/>
</dbReference>
<accession>A0AAD9HNK3</accession>